<dbReference type="Proteomes" id="UP001152803">
    <property type="component" value="Unassembled WGS sequence"/>
</dbReference>
<gene>
    <name evidence="1" type="ORF">COCON_G00220190</name>
</gene>
<comment type="caution">
    <text evidence="1">The sequence shown here is derived from an EMBL/GenBank/DDBJ whole genome shotgun (WGS) entry which is preliminary data.</text>
</comment>
<reference evidence="1" key="1">
    <citation type="journal article" date="2023" name="Science">
        <title>Genome structures resolve the early diversification of teleost fishes.</title>
        <authorList>
            <person name="Parey E."/>
            <person name="Louis A."/>
            <person name="Montfort J."/>
            <person name="Bouchez O."/>
            <person name="Roques C."/>
            <person name="Iampietro C."/>
            <person name="Lluch J."/>
            <person name="Castinel A."/>
            <person name="Donnadieu C."/>
            <person name="Desvignes T."/>
            <person name="Floi Bucao C."/>
            <person name="Jouanno E."/>
            <person name="Wen M."/>
            <person name="Mejri S."/>
            <person name="Dirks R."/>
            <person name="Jansen H."/>
            <person name="Henkel C."/>
            <person name="Chen W.J."/>
            <person name="Zahm M."/>
            <person name="Cabau C."/>
            <person name="Klopp C."/>
            <person name="Thompson A.W."/>
            <person name="Robinson-Rechavi M."/>
            <person name="Braasch I."/>
            <person name="Lecointre G."/>
            <person name="Bobe J."/>
            <person name="Postlethwait J.H."/>
            <person name="Berthelot C."/>
            <person name="Roest Crollius H."/>
            <person name="Guiguen Y."/>
        </authorList>
    </citation>
    <scope>NUCLEOTIDE SEQUENCE</scope>
    <source>
        <strain evidence="1">Concon-B</strain>
    </source>
</reference>
<proteinExistence type="predicted"/>
<dbReference type="AlphaFoldDB" id="A0A9Q1HMV1"/>
<dbReference type="EMBL" id="JAFJMO010000017">
    <property type="protein sequence ID" value="KAJ8252707.1"/>
    <property type="molecule type" value="Genomic_DNA"/>
</dbReference>
<name>A0A9Q1HMV1_CONCO</name>
<evidence type="ECO:0000313" key="1">
    <source>
        <dbReference type="EMBL" id="KAJ8252707.1"/>
    </source>
</evidence>
<dbReference type="OrthoDB" id="5855668at2759"/>
<sequence>MIRSKRSTEPRSDKCRKKVLQLWAVPVACLPALRQPDPSRSPVSMNNVQEPVSPAAALSSVPTACVTKVELRVSCKALLDRDTLNKSDPCVVIMVQAQGQWTEVSDVRPPAEHGEP</sequence>
<accession>A0A9Q1HMV1</accession>
<protein>
    <submittedName>
        <fullName evidence="1">Uncharacterized protein</fullName>
    </submittedName>
</protein>
<keyword evidence="2" id="KW-1185">Reference proteome</keyword>
<organism evidence="1 2">
    <name type="scientific">Conger conger</name>
    <name type="common">Conger eel</name>
    <name type="synonym">Muraena conger</name>
    <dbReference type="NCBI Taxonomy" id="82655"/>
    <lineage>
        <taxon>Eukaryota</taxon>
        <taxon>Metazoa</taxon>
        <taxon>Chordata</taxon>
        <taxon>Craniata</taxon>
        <taxon>Vertebrata</taxon>
        <taxon>Euteleostomi</taxon>
        <taxon>Actinopterygii</taxon>
        <taxon>Neopterygii</taxon>
        <taxon>Teleostei</taxon>
        <taxon>Anguilliformes</taxon>
        <taxon>Congridae</taxon>
        <taxon>Conger</taxon>
    </lineage>
</organism>
<evidence type="ECO:0000313" key="2">
    <source>
        <dbReference type="Proteomes" id="UP001152803"/>
    </source>
</evidence>